<dbReference type="PANTHER" id="PTHR40082">
    <property type="entry name" value="BLR5956 PROTEIN"/>
    <property type="match status" value="1"/>
</dbReference>
<dbReference type="Proteomes" id="UP000236173">
    <property type="component" value="Unassembled WGS sequence"/>
</dbReference>
<feature type="domain" description="Tetrapyrrole biosynthesis uroporphyrinogen III synthase" evidence="1">
    <location>
        <begin position="19"/>
        <end position="258"/>
    </location>
</feature>
<dbReference type="GO" id="GO:0004852">
    <property type="term" value="F:uroporphyrinogen-III synthase activity"/>
    <property type="evidence" value="ECO:0007669"/>
    <property type="project" value="InterPro"/>
</dbReference>
<dbReference type="NCBIfam" id="NF004584">
    <property type="entry name" value="PRK05928.2-1"/>
    <property type="match status" value="1"/>
</dbReference>
<dbReference type="GO" id="GO:0006780">
    <property type="term" value="P:uroporphyrinogen III biosynthetic process"/>
    <property type="evidence" value="ECO:0007669"/>
    <property type="project" value="InterPro"/>
</dbReference>
<dbReference type="Pfam" id="PF02602">
    <property type="entry name" value="HEM4"/>
    <property type="match status" value="1"/>
</dbReference>
<proteinExistence type="predicted"/>
<dbReference type="Gene3D" id="3.40.50.10090">
    <property type="match status" value="2"/>
</dbReference>
<protein>
    <recommendedName>
        <fullName evidence="1">Tetrapyrrole biosynthesis uroporphyrinogen III synthase domain-containing protein</fullName>
    </recommendedName>
</protein>
<dbReference type="InterPro" id="IPR039793">
    <property type="entry name" value="UROS/Hem4"/>
</dbReference>
<dbReference type="InterPro" id="IPR036108">
    <property type="entry name" value="4pyrrol_syn_uPrphyn_synt_sf"/>
</dbReference>
<evidence type="ECO:0000259" key="1">
    <source>
        <dbReference type="Pfam" id="PF02602"/>
    </source>
</evidence>
<organism evidence="2 3">
    <name type="scientific">Candidatus Fervidibacter japonicus</name>
    <dbReference type="NCBI Taxonomy" id="2035412"/>
    <lineage>
        <taxon>Bacteria</taxon>
        <taxon>Candidatus Fervidibacterota</taxon>
        <taxon>Candidatus Fervidibacter</taxon>
    </lineage>
</organism>
<name>A0A2H5X9P4_9BACT</name>
<accession>A0A2H5X9P4</accession>
<evidence type="ECO:0000313" key="2">
    <source>
        <dbReference type="EMBL" id="GBC97827.1"/>
    </source>
</evidence>
<dbReference type="EMBL" id="BEHT01000003">
    <property type="protein sequence ID" value="GBC97827.1"/>
    <property type="molecule type" value="Genomic_DNA"/>
</dbReference>
<dbReference type="InterPro" id="IPR003754">
    <property type="entry name" value="4pyrrol_synth_uPrphyn_synth"/>
</dbReference>
<dbReference type="PANTHER" id="PTHR40082:SF1">
    <property type="entry name" value="BLR5956 PROTEIN"/>
    <property type="match status" value="1"/>
</dbReference>
<reference evidence="3" key="1">
    <citation type="submission" date="2017-09" db="EMBL/GenBank/DDBJ databases">
        <title>Metaegenomics of thermophilic ammonia-oxidizing enrichment culture.</title>
        <authorList>
            <person name="Kato S."/>
            <person name="Suzuki K."/>
        </authorList>
    </citation>
    <scope>NUCLEOTIDE SEQUENCE [LARGE SCALE GENOMIC DNA]</scope>
</reference>
<comment type="caution">
    <text evidence="2">The sequence shown here is derived from an EMBL/GenBank/DDBJ whole genome shotgun (WGS) entry which is preliminary data.</text>
</comment>
<evidence type="ECO:0000313" key="3">
    <source>
        <dbReference type="Proteomes" id="UP000236173"/>
    </source>
</evidence>
<dbReference type="SUPFAM" id="SSF69618">
    <property type="entry name" value="HemD-like"/>
    <property type="match status" value="1"/>
</dbReference>
<dbReference type="AlphaFoldDB" id="A0A2H5X9P4"/>
<dbReference type="CDD" id="cd06578">
    <property type="entry name" value="HemD"/>
    <property type="match status" value="1"/>
</dbReference>
<gene>
    <name evidence="2" type="ORF">HRbin17_00322</name>
</gene>
<sequence>MRALVGKRIALACQRRVKEITRLVEKFGGVPLWRPTMQTLSVSDDPEVQAVLLQIVRDGVDWFIFTTGVGVQATMEAAELVGCKEALIDVLRNAQLAVRGYKTAQAIRSLGLTSFIRDRDGTTESLMSALNAANFSGTKVAVQAYGEPIPSLTAWLEKKGAAVIELLLYRHIPALPEALNTLLNEIVQEQVDAVLFTSPPQVRFLFNFARQHSADQKLCAAFNHQVVAAAVGHVTAGTLKGYGVANIVMPDEERIGAAIVALANYFERCKRKDEL</sequence>